<feature type="transmembrane region" description="Helical" evidence="8">
    <location>
        <begin position="239"/>
        <end position="261"/>
    </location>
</feature>
<protein>
    <submittedName>
        <fullName evidence="9">Related to transporter protein</fullName>
    </submittedName>
</protein>
<evidence type="ECO:0000256" key="8">
    <source>
        <dbReference type="SAM" id="Phobius"/>
    </source>
</evidence>
<dbReference type="InterPro" id="IPR011701">
    <property type="entry name" value="MFS"/>
</dbReference>
<feature type="transmembrane region" description="Helical" evidence="8">
    <location>
        <begin position="206"/>
        <end position="227"/>
    </location>
</feature>
<feature type="transmembrane region" description="Helical" evidence="8">
    <location>
        <begin position="391"/>
        <end position="409"/>
    </location>
</feature>
<dbReference type="PANTHER" id="PTHR43791:SF64">
    <property type="entry name" value="MAJOR FACILITATOR SUPERFAMILY (MFS) PROFILE DOMAIN-CONTAINING PROTEIN"/>
    <property type="match status" value="1"/>
</dbReference>
<evidence type="ECO:0000256" key="4">
    <source>
        <dbReference type="ARBA" id="ARBA00022989"/>
    </source>
</evidence>
<feature type="region of interest" description="Disordered" evidence="7">
    <location>
        <begin position="1"/>
        <end position="62"/>
    </location>
</feature>
<comment type="subcellular location">
    <subcellularLocation>
        <location evidence="1">Membrane</location>
        <topology evidence="1">Multi-pass membrane protein</topology>
    </subcellularLocation>
</comment>
<feature type="compositionally biased region" description="Polar residues" evidence="7">
    <location>
        <begin position="41"/>
        <end position="53"/>
    </location>
</feature>
<evidence type="ECO:0000256" key="2">
    <source>
        <dbReference type="ARBA" id="ARBA00022448"/>
    </source>
</evidence>
<keyword evidence="3 8" id="KW-0812">Transmembrane</keyword>
<dbReference type="FunFam" id="1.20.1250.20:FF:000065">
    <property type="entry name" value="Putative MFS pantothenate transporter"/>
    <property type="match status" value="1"/>
</dbReference>
<keyword evidence="4 8" id="KW-1133">Transmembrane helix</keyword>
<evidence type="ECO:0000256" key="6">
    <source>
        <dbReference type="ARBA" id="ARBA00037968"/>
    </source>
</evidence>
<evidence type="ECO:0000256" key="5">
    <source>
        <dbReference type="ARBA" id="ARBA00023136"/>
    </source>
</evidence>
<dbReference type="Proteomes" id="UP000225277">
    <property type="component" value="Unassembled WGS sequence"/>
</dbReference>
<dbReference type="SUPFAM" id="SSF103473">
    <property type="entry name" value="MFS general substrate transporter"/>
    <property type="match status" value="1"/>
</dbReference>
<dbReference type="Gene3D" id="1.20.1250.20">
    <property type="entry name" value="MFS general substrate transporter like domains"/>
    <property type="match status" value="2"/>
</dbReference>
<evidence type="ECO:0000256" key="1">
    <source>
        <dbReference type="ARBA" id="ARBA00004141"/>
    </source>
</evidence>
<evidence type="ECO:0000313" key="10">
    <source>
        <dbReference type="Proteomes" id="UP000225277"/>
    </source>
</evidence>
<evidence type="ECO:0000313" key="9">
    <source>
        <dbReference type="EMBL" id="CZT25704.1"/>
    </source>
</evidence>
<feature type="transmembrane region" description="Helical" evidence="8">
    <location>
        <begin position="415"/>
        <end position="437"/>
    </location>
</feature>
<feature type="transmembrane region" description="Helical" evidence="8">
    <location>
        <begin position="171"/>
        <end position="194"/>
    </location>
</feature>
<dbReference type="GO" id="GO:0016020">
    <property type="term" value="C:membrane"/>
    <property type="evidence" value="ECO:0007669"/>
    <property type="project" value="UniProtKB-SubCell"/>
</dbReference>
<dbReference type="InterPro" id="IPR036259">
    <property type="entry name" value="MFS_trans_sf"/>
</dbReference>
<dbReference type="OrthoDB" id="3639251at2759"/>
<reference evidence="9 10" key="1">
    <citation type="submission" date="2016-03" db="EMBL/GenBank/DDBJ databases">
        <authorList>
            <person name="Ploux O."/>
        </authorList>
    </citation>
    <scope>NUCLEOTIDE SEQUENCE [LARGE SCALE GENOMIC DNA]</scope>
    <source>
        <strain evidence="9 10">URUG2</strain>
    </source>
</reference>
<dbReference type="GeneID" id="35606392"/>
<feature type="transmembrane region" description="Helical" evidence="8">
    <location>
        <begin position="449"/>
        <end position="471"/>
    </location>
</feature>
<sequence length="513" mass="56815">MAAQDEDTIFGHDASRVQVGAEPYIRGSPSTDSPKDKHISLSENEITSSNSGEEPNVEHGSSRQALEKRLVRKLDFIFLPWACLSIIIKKIDQSNYKAAYTAGMRDDLNLGGTKALNWLETYFSIPFAIFMVPSVLIMMRVRPSLWLPSLELVWGILTGCMAATSNVKHMYALRWLIGTCEASAWPGMTILLLSWYTPKEMAKRQALFLSAQYIGSMFTFAMQSAIYQTLDNTSGLPGWRWLFIINGLMTLVAAVIGYVVVPDYPSSPNPLTSWYLSPSLVATAQLRLSEIGKKTQTLTPQPVLPLLRKVAGHMTSFSFLLLFLAYAPWAWSQQTIGYFNLWLDSLLLPNGDKRFSTVSVTNIPIAGYGISVVSALIFASLSDALQVRWQLAIGINMLQLFCTTILAAWPSGFGIKMAAFMLSFLTGCNESLFMAWIGETCKDDATERAVVVAWAVALVYAGNSGLPLVLWPANEAPTYKYGYKVAAAFCGVSIMGVLGYRFLRGRKRQTKER</sequence>
<feature type="transmembrane region" description="Helical" evidence="8">
    <location>
        <begin position="310"/>
        <end position="331"/>
    </location>
</feature>
<keyword evidence="5 8" id="KW-0472">Membrane</keyword>
<evidence type="ECO:0000256" key="3">
    <source>
        <dbReference type="ARBA" id="ARBA00022692"/>
    </source>
</evidence>
<proteinExistence type="inferred from homology"/>
<comment type="similarity">
    <text evidence="6">Belongs to the major facilitator superfamily. Allantoate permease family.</text>
</comment>
<dbReference type="RefSeq" id="XP_023632362.1">
    <property type="nucleotide sequence ID" value="XM_023776594.1"/>
</dbReference>
<name>A0A2D3VNP1_9PEZI</name>
<dbReference type="AlphaFoldDB" id="A0A2D3VNP1"/>
<feature type="transmembrane region" description="Helical" evidence="8">
    <location>
        <begin position="483"/>
        <end position="503"/>
    </location>
</feature>
<dbReference type="PANTHER" id="PTHR43791">
    <property type="entry name" value="PERMEASE-RELATED"/>
    <property type="match status" value="1"/>
</dbReference>
<organism evidence="9 10">
    <name type="scientific">Ramularia collo-cygni</name>
    <dbReference type="NCBI Taxonomy" id="112498"/>
    <lineage>
        <taxon>Eukaryota</taxon>
        <taxon>Fungi</taxon>
        <taxon>Dikarya</taxon>
        <taxon>Ascomycota</taxon>
        <taxon>Pezizomycotina</taxon>
        <taxon>Dothideomycetes</taxon>
        <taxon>Dothideomycetidae</taxon>
        <taxon>Mycosphaerellales</taxon>
        <taxon>Mycosphaerellaceae</taxon>
        <taxon>Ramularia</taxon>
    </lineage>
</organism>
<keyword evidence="2" id="KW-0813">Transport</keyword>
<dbReference type="EMBL" id="FJUY01000030">
    <property type="protein sequence ID" value="CZT25704.1"/>
    <property type="molecule type" value="Genomic_DNA"/>
</dbReference>
<feature type="transmembrane region" description="Helical" evidence="8">
    <location>
        <begin position="355"/>
        <end position="379"/>
    </location>
</feature>
<keyword evidence="10" id="KW-1185">Reference proteome</keyword>
<accession>A0A2D3VNP1</accession>
<feature type="transmembrane region" description="Helical" evidence="8">
    <location>
        <begin position="121"/>
        <end position="138"/>
    </location>
</feature>
<dbReference type="GO" id="GO:0022857">
    <property type="term" value="F:transmembrane transporter activity"/>
    <property type="evidence" value="ECO:0007669"/>
    <property type="project" value="InterPro"/>
</dbReference>
<dbReference type="Pfam" id="PF07690">
    <property type="entry name" value="MFS_1"/>
    <property type="match status" value="1"/>
</dbReference>
<evidence type="ECO:0000256" key="7">
    <source>
        <dbReference type="SAM" id="MobiDB-lite"/>
    </source>
</evidence>
<gene>
    <name evidence="9" type="ORF">RCC_11373</name>
</gene>